<evidence type="ECO:0000313" key="4">
    <source>
        <dbReference type="EMBL" id="WFE90260.1"/>
    </source>
</evidence>
<feature type="region of interest" description="Disordered" evidence="1">
    <location>
        <begin position="38"/>
        <end position="150"/>
    </location>
</feature>
<dbReference type="EMBL" id="CP120863">
    <property type="protein sequence ID" value="WFE90260.1"/>
    <property type="molecule type" value="Genomic_DNA"/>
</dbReference>
<reference evidence="4 5" key="1">
    <citation type="submission" date="2023-03" db="EMBL/GenBank/DDBJ databases">
        <title>Roseibium porphyridii sp. nov. and Roseibium rhodosorbium sp. nov. isolated from marine algae, Porphyridium cruentum and Rhodosorus marinus, respectively.</title>
        <authorList>
            <person name="Lee M.W."/>
            <person name="Choi B.J."/>
            <person name="Lee J.K."/>
            <person name="Choi D.G."/>
            <person name="Baek J.H."/>
            <person name="Bayburt H."/>
            <person name="Kim J.M."/>
            <person name="Han D.M."/>
            <person name="Kim K.H."/>
            <person name="Jeon C.O."/>
        </authorList>
    </citation>
    <scope>NUCLEOTIDE SEQUENCE [LARGE SCALE GENOMIC DNA]</scope>
    <source>
        <strain evidence="4 5">KMA01</strain>
    </source>
</reference>
<feature type="transmembrane region" description="Helical" evidence="2">
    <location>
        <begin position="182"/>
        <end position="201"/>
    </location>
</feature>
<evidence type="ECO:0000256" key="2">
    <source>
        <dbReference type="SAM" id="Phobius"/>
    </source>
</evidence>
<feature type="domain" description="Zinc finger/thioredoxin putative" evidence="3">
    <location>
        <begin position="1"/>
        <end position="36"/>
    </location>
</feature>
<sequence>MKIKCPDCSTSYEIKSEALGADGRSVKCAKCGNRWFAKPEEEEEGNVDFEAANGTTGTTGVSVNKGPTEDKDEADWAKDAEEDAEAEAEDNSEPEDLSEPDIEDEEETESFSEPVSEPNIGSDEDRFAADLNEDSGGEDPSANADIESSAKRPKIIVNPDKFRRNHLGALFNLFARLNFRRIGGVSLFAAAIAICAVFVLMRDNIVKQSPDLASLFQVIGFDVNLRGLEFRNLRTFTEVEDGKRVLVVEGSIRNLQNETNSVPAVRLSIRSPDLQEVYAWTVEPRTRALNGLDETRFRTILADPPEGASDIQIRFVDRGKRQIVLE</sequence>
<evidence type="ECO:0000259" key="3">
    <source>
        <dbReference type="Pfam" id="PF13717"/>
    </source>
</evidence>
<accession>A0ABY8FAH9</accession>
<keyword evidence="2" id="KW-1133">Transmembrane helix</keyword>
<keyword evidence="5" id="KW-1185">Reference proteome</keyword>
<organism evidence="4 5">
    <name type="scientific">Roseibium porphyridii</name>
    <dbReference type="NCBI Taxonomy" id="2866279"/>
    <lineage>
        <taxon>Bacteria</taxon>
        <taxon>Pseudomonadati</taxon>
        <taxon>Pseudomonadota</taxon>
        <taxon>Alphaproteobacteria</taxon>
        <taxon>Hyphomicrobiales</taxon>
        <taxon>Stappiaceae</taxon>
        <taxon>Roseibium</taxon>
    </lineage>
</organism>
<name>A0ABY8FAH9_9HYPH</name>
<proteinExistence type="predicted"/>
<keyword evidence="2" id="KW-0812">Transmembrane</keyword>
<dbReference type="Pfam" id="PF13717">
    <property type="entry name" value="Zn_ribbon_4"/>
    <property type="match status" value="1"/>
</dbReference>
<feature type="compositionally biased region" description="Acidic residues" evidence="1">
    <location>
        <begin position="80"/>
        <end position="110"/>
    </location>
</feature>
<gene>
    <name evidence="4" type="ORF">K1718_02610</name>
</gene>
<dbReference type="RefSeq" id="WP_265679841.1">
    <property type="nucleotide sequence ID" value="NZ_CP120863.1"/>
</dbReference>
<protein>
    <submittedName>
        <fullName evidence="4">Zinc-ribbon domain-containing protein</fullName>
    </submittedName>
</protein>
<keyword evidence="2" id="KW-0472">Membrane</keyword>
<evidence type="ECO:0000313" key="5">
    <source>
        <dbReference type="Proteomes" id="UP001209803"/>
    </source>
</evidence>
<dbReference type="InterPro" id="IPR011723">
    <property type="entry name" value="Znf/thioredoxin_put"/>
</dbReference>
<evidence type="ECO:0000256" key="1">
    <source>
        <dbReference type="SAM" id="MobiDB-lite"/>
    </source>
</evidence>
<dbReference type="Proteomes" id="UP001209803">
    <property type="component" value="Chromosome"/>
</dbReference>
<dbReference type="NCBIfam" id="TIGR02098">
    <property type="entry name" value="MJ0042_CXXC"/>
    <property type="match status" value="1"/>
</dbReference>